<proteinExistence type="predicted"/>
<dbReference type="Proteomes" id="UP000235015">
    <property type="component" value="Unassembled WGS sequence"/>
</dbReference>
<dbReference type="AlphaFoldDB" id="A0A2N6CRQ9"/>
<evidence type="ECO:0000313" key="2">
    <source>
        <dbReference type="Proteomes" id="UP000235015"/>
    </source>
</evidence>
<sequence length="79" mass="8520">MGGNFVSGIGVMNAAIKARYSGFFPETCFFVDCITFASWDTLVRPGTHGDGRLDTDIPLCLAQNSGGGRCGFLHKSSWR</sequence>
<reference evidence="1 2" key="1">
    <citation type="submission" date="2017-11" db="EMBL/GenBank/DDBJ databases">
        <title>Genome-resolved metagenomics identifies genetic mobility, metabolic interactions, and unexpected diversity in perchlorate-reducing communities.</title>
        <authorList>
            <person name="Barnum T.P."/>
            <person name="Figueroa I.A."/>
            <person name="Carlstrom C.I."/>
            <person name="Lucas L.N."/>
            <person name="Engelbrektson A.L."/>
            <person name="Coates J.D."/>
        </authorList>
    </citation>
    <scope>NUCLEOTIDE SEQUENCE [LARGE SCALE GENOMIC DNA]</scope>
    <source>
        <strain evidence="1">BM301</strain>
    </source>
</reference>
<protein>
    <submittedName>
        <fullName evidence="1">Uncharacterized protein</fullName>
    </submittedName>
</protein>
<name>A0A2N6CRQ9_9GAMM</name>
<comment type="caution">
    <text evidence="1">The sequence shown here is derived from an EMBL/GenBank/DDBJ whole genome shotgun (WGS) entry which is preliminary data.</text>
</comment>
<organism evidence="1 2">
    <name type="scientific">Sedimenticola selenatireducens</name>
    <dbReference type="NCBI Taxonomy" id="191960"/>
    <lineage>
        <taxon>Bacteria</taxon>
        <taxon>Pseudomonadati</taxon>
        <taxon>Pseudomonadota</taxon>
        <taxon>Gammaproteobacteria</taxon>
        <taxon>Chromatiales</taxon>
        <taxon>Sedimenticolaceae</taxon>
        <taxon>Sedimenticola</taxon>
    </lineage>
</organism>
<accession>A0A2N6CRQ9</accession>
<gene>
    <name evidence="1" type="ORF">C0630_17690</name>
</gene>
<evidence type="ECO:0000313" key="1">
    <source>
        <dbReference type="EMBL" id="PLX59758.1"/>
    </source>
</evidence>
<dbReference type="EMBL" id="PKUN01000030">
    <property type="protein sequence ID" value="PLX59758.1"/>
    <property type="molecule type" value="Genomic_DNA"/>
</dbReference>